<dbReference type="GO" id="GO:0016747">
    <property type="term" value="F:acyltransferase activity, transferring groups other than amino-acyl groups"/>
    <property type="evidence" value="ECO:0007669"/>
    <property type="project" value="InterPro"/>
</dbReference>
<protein>
    <submittedName>
        <fullName evidence="2">N-acetyltransferase</fullName>
    </submittedName>
</protein>
<organism evidence="2 3">
    <name type="scientific">Candidatus Thiodiazotropha taylori</name>
    <dbReference type="NCBI Taxonomy" id="2792791"/>
    <lineage>
        <taxon>Bacteria</taxon>
        <taxon>Pseudomonadati</taxon>
        <taxon>Pseudomonadota</taxon>
        <taxon>Gammaproteobacteria</taxon>
        <taxon>Chromatiales</taxon>
        <taxon>Sedimenticolaceae</taxon>
        <taxon>Candidatus Thiodiazotropha</taxon>
    </lineage>
</organism>
<name>A0A9E4KD32_9GAMM</name>
<evidence type="ECO:0000259" key="1">
    <source>
        <dbReference type="PROSITE" id="PS51186"/>
    </source>
</evidence>
<dbReference type="InterPro" id="IPR016181">
    <property type="entry name" value="Acyl_CoA_acyltransferase"/>
</dbReference>
<dbReference type="Gene3D" id="3.40.630.30">
    <property type="match status" value="1"/>
</dbReference>
<comment type="caution">
    <text evidence="2">The sequence shown here is derived from an EMBL/GenBank/DDBJ whole genome shotgun (WGS) entry which is preliminary data.</text>
</comment>
<dbReference type="Proteomes" id="UP000886667">
    <property type="component" value="Unassembled WGS sequence"/>
</dbReference>
<dbReference type="InterPro" id="IPR000182">
    <property type="entry name" value="GNAT_dom"/>
</dbReference>
<dbReference type="AlphaFoldDB" id="A0A9E4KD32"/>
<sequence>MIEIRKEEAKDREAIHQLNSVAFDNGPEAMLVDKLRMACEDYLSFVAVEEGAVIGHILFTPASMEDSSAAGMGLAPMAVLPSHQREGIGSRLVRYGLEYLRDAGCPFVIVLGHPDYYPRFGFELASKYQIQSQWEGVPDEAFMIAVFDQEVLPKQGGVARYRDEFDEAM</sequence>
<dbReference type="EMBL" id="JAEPCM010000269">
    <property type="protein sequence ID" value="MCG7946275.1"/>
    <property type="molecule type" value="Genomic_DNA"/>
</dbReference>
<reference evidence="2" key="1">
    <citation type="journal article" date="2021" name="Proc. Natl. Acad. Sci. U.S.A.">
        <title>Global biogeography of chemosynthetic symbionts reveals both localized and globally distributed symbiont groups. .</title>
        <authorList>
            <person name="Osvatic J.T."/>
            <person name="Wilkins L.G.E."/>
            <person name="Leibrecht L."/>
            <person name="Leray M."/>
            <person name="Zauner S."/>
            <person name="Polzin J."/>
            <person name="Camacho Y."/>
            <person name="Gros O."/>
            <person name="van Gils J.A."/>
            <person name="Eisen J.A."/>
            <person name="Petersen J.M."/>
            <person name="Yuen B."/>
        </authorList>
    </citation>
    <scope>NUCLEOTIDE SEQUENCE</scope>
    <source>
        <strain evidence="2">MAGclacostrist064TRANS</strain>
    </source>
</reference>
<proteinExistence type="predicted"/>
<dbReference type="PROSITE" id="PS51186">
    <property type="entry name" value="GNAT"/>
    <property type="match status" value="1"/>
</dbReference>
<dbReference type="CDD" id="cd04301">
    <property type="entry name" value="NAT_SF"/>
    <property type="match status" value="1"/>
</dbReference>
<evidence type="ECO:0000313" key="2">
    <source>
        <dbReference type="EMBL" id="MCG7946275.1"/>
    </source>
</evidence>
<dbReference type="SUPFAM" id="SSF55729">
    <property type="entry name" value="Acyl-CoA N-acyltransferases (Nat)"/>
    <property type="match status" value="1"/>
</dbReference>
<dbReference type="PANTHER" id="PTHR43617">
    <property type="entry name" value="L-AMINO ACID N-ACETYLTRANSFERASE"/>
    <property type="match status" value="1"/>
</dbReference>
<evidence type="ECO:0000313" key="3">
    <source>
        <dbReference type="Proteomes" id="UP000886667"/>
    </source>
</evidence>
<dbReference type="Pfam" id="PF00583">
    <property type="entry name" value="Acetyltransf_1"/>
    <property type="match status" value="1"/>
</dbReference>
<dbReference type="InterPro" id="IPR050276">
    <property type="entry name" value="MshD_Acetyltransferase"/>
</dbReference>
<accession>A0A9E4KD32</accession>
<dbReference type="PANTHER" id="PTHR43617:SF2">
    <property type="entry name" value="UPF0039 PROTEIN SLL0451"/>
    <property type="match status" value="1"/>
</dbReference>
<gene>
    <name evidence="2" type="ORF">JAZ07_08010</name>
</gene>
<feature type="domain" description="N-acetyltransferase" evidence="1">
    <location>
        <begin position="2"/>
        <end position="144"/>
    </location>
</feature>